<evidence type="ECO:0000259" key="1">
    <source>
        <dbReference type="Pfam" id="PF14529"/>
    </source>
</evidence>
<dbReference type="Proteomes" id="UP000663866">
    <property type="component" value="Unassembled WGS sequence"/>
</dbReference>
<dbReference type="Gene3D" id="3.60.10.10">
    <property type="entry name" value="Endonuclease/exonuclease/phosphatase"/>
    <property type="match status" value="1"/>
</dbReference>
<dbReference type="GO" id="GO:0003824">
    <property type="term" value="F:catalytic activity"/>
    <property type="evidence" value="ECO:0007669"/>
    <property type="project" value="InterPro"/>
</dbReference>
<feature type="domain" description="Endonuclease/exonuclease/phosphatase" evidence="1">
    <location>
        <begin position="115"/>
        <end position="213"/>
    </location>
</feature>
<accession>A0A819SUX4</accession>
<evidence type="ECO:0000313" key="5">
    <source>
        <dbReference type="Proteomes" id="UP000663866"/>
    </source>
</evidence>
<dbReference type="InterPro" id="IPR036691">
    <property type="entry name" value="Endo/exonu/phosph_ase_sf"/>
</dbReference>
<proteinExistence type="predicted"/>
<dbReference type="EMBL" id="CAJOBF010003045">
    <property type="protein sequence ID" value="CAF4070924.1"/>
    <property type="molecule type" value="Genomic_DNA"/>
</dbReference>
<dbReference type="Proteomes" id="UP000663842">
    <property type="component" value="Unassembled WGS sequence"/>
</dbReference>
<evidence type="ECO:0000313" key="4">
    <source>
        <dbReference type="Proteomes" id="UP000663842"/>
    </source>
</evidence>
<evidence type="ECO:0000313" key="3">
    <source>
        <dbReference type="EMBL" id="CAF4070924.1"/>
    </source>
</evidence>
<reference evidence="3" key="1">
    <citation type="submission" date="2021-02" db="EMBL/GenBank/DDBJ databases">
        <authorList>
            <person name="Nowell W R."/>
        </authorList>
    </citation>
    <scope>NUCLEOTIDE SEQUENCE</scope>
</reference>
<evidence type="ECO:0000313" key="2">
    <source>
        <dbReference type="EMBL" id="CAF3948708.1"/>
    </source>
</evidence>
<protein>
    <recommendedName>
        <fullName evidence="1">Endonuclease/exonuclease/phosphatase domain-containing protein</fullName>
    </recommendedName>
</protein>
<dbReference type="AlphaFoldDB" id="A0A819SUX4"/>
<name>A0A819SUX4_9BILA</name>
<dbReference type="Pfam" id="PF14529">
    <property type="entry name" value="Exo_endo_phos_2"/>
    <property type="match status" value="1"/>
</dbReference>
<dbReference type="SUPFAM" id="SSF56219">
    <property type="entry name" value="DNase I-like"/>
    <property type="match status" value="1"/>
</dbReference>
<dbReference type="PANTHER" id="PTHR33273">
    <property type="entry name" value="DOMAIN-CONTAINING PROTEIN, PUTATIVE-RELATED"/>
    <property type="match status" value="1"/>
</dbReference>
<keyword evidence="5" id="KW-1185">Reference proteome</keyword>
<dbReference type="InterPro" id="IPR005135">
    <property type="entry name" value="Endo/exonuclease/phosphatase"/>
</dbReference>
<comment type="caution">
    <text evidence="3">The sequence shown here is derived from an EMBL/GenBank/DDBJ whole genome shotgun (WGS) entry which is preliminary data.</text>
</comment>
<sequence length="393" mass="44868">MIQGWQLINIQFKTQAEAIDDLYSAVSEILHPMFQSIQALNHAVEEMNIRTRDENETHQRTNTFNTIQETISSLSNRLNLLTNHQQKLKLLMDKENTMLLEELTIMPKPILLGAIYVPPGQSIPQGLFDPYVNKSFYIFGDFNAEHTDWHCSNNNASGIQMKTWLDNTGCEMIYTNIPTLKKSSAVIDFGITHDAVGWKAEVIKEGTSDHYPVLIQSPLTTDILADHFEKHFETPNFDQTNLTHLEVVKKYQQFSLEPNIPLENISINEVTKAWKGVQKKKSIDNEGVSALLLHQLPIVYLQIITIAYNKIAQKGDALQRNKHAKVICLSKDGAYPTVDKLRPISILSNIGKCFERIIHARILKWCRDKGIFIDEQSGFTSERRLQTRILSLV</sequence>
<dbReference type="PANTHER" id="PTHR33273:SF4">
    <property type="entry name" value="ENDONUCLEASE_EXONUCLEASE_PHOSPHATASE DOMAIN-CONTAINING PROTEIN"/>
    <property type="match status" value="1"/>
</dbReference>
<organism evidence="3 4">
    <name type="scientific">Rotaria magnacalcarata</name>
    <dbReference type="NCBI Taxonomy" id="392030"/>
    <lineage>
        <taxon>Eukaryota</taxon>
        <taxon>Metazoa</taxon>
        <taxon>Spiralia</taxon>
        <taxon>Gnathifera</taxon>
        <taxon>Rotifera</taxon>
        <taxon>Eurotatoria</taxon>
        <taxon>Bdelloidea</taxon>
        <taxon>Philodinida</taxon>
        <taxon>Philodinidae</taxon>
        <taxon>Rotaria</taxon>
    </lineage>
</organism>
<gene>
    <name evidence="2" type="ORF">OVN521_LOCUS12111</name>
    <name evidence="3" type="ORF">UXM345_LOCUS20435</name>
</gene>
<dbReference type="EMBL" id="CAJOBG010001666">
    <property type="protein sequence ID" value="CAF3948708.1"/>
    <property type="molecule type" value="Genomic_DNA"/>
</dbReference>